<dbReference type="Proteomes" id="UP000030988">
    <property type="component" value="Unassembled WGS sequence"/>
</dbReference>
<dbReference type="RefSeq" id="WP_039094928.1">
    <property type="nucleotide sequence ID" value="NZ_JTDN01000001.1"/>
</dbReference>
<evidence type="ECO:0000313" key="2">
    <source>
        <dbReference type="Proteomes" id="UP000030988"/>
    </source>
</evidence>
<dbReference type="Gene3D" id="1.20.910.10">
    <property type="entry name" value="Heme oxygenase-like"/>
    <property type="match status" value="1"/>
</dbReference>
<organism evidence="1 2">
    <name type="scientific">Croceibacterium mercuriale</name>
    <dbReference type="NCBI Taxonomy" id="1572751"/>
    <lineage>
        <taxon>Bacteria</taxon>
        <taxon>Pseudomonadati</taxon>
        <taxon>Pseudomonadota</taxon>
        <taxon>Alphaproteobacteria</taxon>
        <taxon>Sphingomonadales</taxon>
        <taxon>Erythrobacteraceae</taxon>
        <taxon>Croceibacterium</taxon>
    </lineage>
</organism>
<protein>
    <submittedName>
        <fullName evidence="1">Heme oxygenase</fullName>
    </submittedName>
</protein>
<dbReference type="GO" id="GO:0006788">
    <property type="term" value="P:heme oxidation"/>
    <property type="evidence" value="ECO:0007669"/>
    <property type="project" value="InterPro"/>
</dbReference>
<proteinExistence type="predicted"/>
<dbReference type="Pfam" id="PF01126">
    <property type="entry name" value="Heme_oxygenase"/>
    <property type="match status" value="1"/>
</dbReference>
<dbReference type="STRING" id="1572751.PK98_05630"/>
<dbReference type="InterPro" id="IPR016084">
    <property type="entry name" value="Haem_Oase-like_multi-hlx"/>
</dbReference>
<keyword evidence="2" id="KW-1185">Reference proteome</keyword>
<dbReference type="InterPro" id="IPR016053">
    <property type="entry name" value="Haem_Oase-like"/>
</dbReference>
<dbReference type="EMBL" id="JTDN01000001">
    <property type="protein sequence ID" value="KHL26033.1"/>
    <property type="molecule type" value="Genomic_DNA"/>
</dbReference>
<dbReference type="AlphaFoldDB" id="A0A0B2BWL3"/>
<gene>
    <name evidence="1" type="ORF">PK98_05630</name>
</gene>
<dbReference type="CDD" id="cd19166">
    <property type="entry name" value="HemeO-bac"/>
    <property type="match status" value="1"/>
</dbReference>
<comment type="caution">
    <text evidence="1">The sequence shown here is derived from an EMBL/GenBank/DDBJ whole genome shotgun (WGS) entry which is preliminary data.</text>
</comment>
<dbReference type="GO" id="GO:0004392">
    <property type="term" value="F:heme oxygenase (decyclizing) activity"/>
    <property type="evidence" value="ECO:0007669"/>
    <property type="project" value="InterPro"/>
</dbReference>
<dbReference type="SUPFAM" id="SSF48613">
    <property type="entry name" value="Heme oxygenase-like"/>
    <property type="match status" value="1"/>
</dbReference>
<reference evidence="1 2" key="1">
    <citation type="submission" date="2014-11" db="EMBL/GenBank/DDBJ databases">
        <title>Draft genome sequence of Kirrobacter mercurialis.</title>
        <authorList>
            <person name="Coil D.A."/>
            <person name="Eisen J.A."/>
        </authorList>
    </citation>
    <scope>NUCLEOTIDE SEQUENCE [LARGE SCALE GENOMIC DNA]</scope>
    <source>
        <strain evidence="1 2">Coronado</strain>
    </source>
</reference>
<name>A0A0B2BWL3_9SPHN</name>
<accession>A0A0B2BWL3</accession>
<sequence length="193" mass="20691">MDVMELSRARRLRAATGDMHERLDSRINAAAAFDSVEAYGRFAQMQWVFHAELAPLYNDAGLKAALPGLQERQRLALVAADLADLDLAPVVEPEARFAAGRIDTAEALGWLYVAEGSNMGAALLRKAVSRLGLSDEFGARHLAPAPGGPAAQWRVFTAALDAAELDPAGEGRAVQGARTAFARVERLAELHFA</sequence>
<evidence type="ECO:0000313" key="1">
    <source>
        <dbReference type="EMBL" id="KHL26033.1"/>
    </source>
</evidence>
<dbReference type="OrthoDB" id="9149607at2"/>